<dbReference type="Gene3D" id="1.25.40.10">
    <property type="entry name" value="Tetratricopeptide repeat domain"/>
    <property type="match status" value="1"/>
</dbReference>
<reference evidence="2 3" key="2">
    <citation type="submission" date="2016-09" db="EMBL/GenBank/DDBJ databases">
        <title>Streptomyces fradiae DSM40063, a candidate organism with high potential of specific P450 cytochromes.</title>
        <authorList>
            <person name="Grumaz C."/>
            <person name="Vainshtein Y."/>
            <person name="Kirstahler P."/>
            <person name="Sohn K."/>
        </authorList>
    </citation>
    <scope>NUCLEOTIDE SEQUENCE [LARGE SCALE GENOMIC DNA]</scope>
    <source>
        <strain evidence="2 3">DSM 40063</strain>
    </source>
</reference>
<name>A0A1Y2NUJ0_STRFR</name>
<evidence type="ECO:0008006" key="5">
    <source>
        <dbReference type="Google" id="ProtNLM"/>
    </source>
</evidence>
<evidence type="ECO:0000313" key="1">
    <source>
        <dbReference type="EMBL" id="KAF0646850.1"/>
    </source>
</evidence>
<comment type="caution">
    <text evidence="2">The sequence shown here is derived from an EMBL/GenBank/DDBJ whole genome shotgun (WGS) entry which is preliminary data.</text>
</comment>
<evidence type="ECO:0000313" key="3">
    <source>
        <dbReference type="Proteomes" id="UP000194318"/>
    </source>
</evidence>
<proteinExistence type="predicted"/>
<accession>A0A1Y2NUJ0</accession>
<evidence type="ECO:0000313" key="2">
    <source>
        <dbReference type="EMBL" id="OSY51202.1"/>
    </source>
</evidence>
<dbReference type="Proteomes" id="UP000194318">
    <property type="component" value="Unassembled WGS sequence"/>
</dbReference>
<evidence type="ECO:0000313" key="4">
    <source>
        <dbReference type="Proteomes" id="UP000731519"/>
    </source>
</evidence>
<sequence length="411" mass="45371">MQWDRRPAITRSAFQEVLIGLEYGDREHPADIFSRACVESFEESDGTRFGYRFTQVFEATVLHEVAVLEQVPSERVARLDHRPTATMRRLGEALDHRADLTLVQRVNLASALISVARPALADTVLTEVRPLAAGHRERFEVAWLTFVLANRQDDPRRSAEAFAVMRDAITAGEVPPGRALDACAQGVVWYLKRQEVTHDDFVWSVRVGNALAQRAETAGDPATVSSWYRGLAMLPAARGMAERTRSYMESARAAAEETIQRRPRAYALNLMKTYHESSLKEHMYVTRDVDAAVESGHALIALDPEWSISYGELAEAYARFGQCRKAAELYDVAVSKGAPYVGHHLLKAAASWEKAGEPASALARYEDLAALVPGNAEVLTSGLACARRLAHPSARAFEAALERLDAVRAAS</sequence>
<dbReference type="EMBL" id="ASYR01000045">
    <property type="protein sequence ID" value="KAF0646850.1"/>
    <property type="molecule type" value="Genomic_DNA"/>
</dbReference>
<dbReference type="GeneID" id="91401460"/>
<dbReference type="Proteomes" id="UP000731519">
    <property type="component" value="Unassembled WGS sequence"/>
</dbReference>
<dbReference type="RefSeq" id="WP_051838821.1">
    <property type="nucleotide sequence ID" value="NZ_ASYR01000045.1"/>
</dbReference>
<dbReference type="InterPro" id="IPR011990">
    <property type="entry name" value="TPR-like_helical_dom_sf"/>
</dbReference>
<dbReference type="AlphaFoldDB" id="A0A1Y2NUJ0"/>
<organism evidence="2 3">
    <name type="scientific">Streptomyces fradiae ATCC 10745 = DSM 40063</name>
    <dbReference type="NCBI Taxonomy" id="1319510"/>
    <lineage>
        <taxon>Bacteria</taxon>
        <taxon>Bacillati</taxon>
        <taxon>Actinomycetota</taxon>
        <taxon>Actinomycetes</taxon>
        <taxon>Kitasatosporales</taxon>
        <taxon>Streptomycetaceae</taxon>
        <taxon>Streptomyces</taxon>
    </lineage>
</organism>
<dbReference type="SUPFAM" id="SSF48452">
    <property type="entry name" value="TPR-like"/>
    <property type="match status" value="1"/>
</dbReference>
<gene>
    <name evidence="2" type="ORF">BG846_03184</name>
    <name evidence="1" type="ORF">K701_26495</name>
</gene>
<keyword evidence="4" id="KW-1185">Reference proteome</keyword>
<reference evidence="1 4" key="1">
    <citation type="submission" date="2013-05" db="EMBL/GenBank/DDBJ databases">
        <title>Genome Sequence of Streptomyces fradiae.</title>
        <authorList>
            <person name="Kirby R."/>
        </authorList>
    </citation>
    <scope>NUCLEOTIDE SEQUENCE [LARGE SCALE GENOMIC DNA]</scope>
    <source>
        <strain evidence="1 4">ATCC 10745</strain>
    </source>
</reference>
<protein>
    <recommendedName>
        <fullName evidence="5">Tetratricopeptide repeat protein</fullName>
    </recommendedName>
</protein>
<dbReference type="EMBL" id="MIFZ01000245">
    <property type="protein sequence ID" value="OSY51202.1"/>
    <property type="molecule type" value="Genomic_DNA"/>
</dbReference>